<organism evidence="4 5">
    <name type="scientific">Microbacterium bandirmense</name>
    <dbReference type="NCBI Taxonomy" id="3122050"/>
    <lineage>
        <taxon>Bacteria</taxon>
        <taxon>Bacillati</taxon>
        <taxon>Actinomycetota</taxon>
        <taxon>Actinomycetes</taxon>
        <taxon>Micrococcales</taxon>
        <taxon>Microbacteriaceae</taxon>
        <taxon>Microbacterium</taxon>
    </lineage>
</organism>
<dbReference type="SUPFAM" id="SSF51735">
    <property type="entry name" value="NAD(P)-binding Rossmann-fold domains"/>
    <property type="match status" value="1"/>
</dbReference>
<dbReference type="Gene3D" id="3.40.50.720">
    <property type="entry name" value="NAD(P)-binding Rossmann-like Domain"/>
    <property type="match status" value="1"/>
</dbReference>
<dbReference type="Proteomes" id="UP001371224">
    <property type="component" value="Unassembled WGS sequence"/>
</dbReference>
<proteinExistence type="predicted"/>
<dbReference type="SUPFAM" id="SSF55347">
    <property type="entry name" value="Glyceraldehyde-3-phosphate dehydrogenase-like, C-terminal domain"/>
    <property type="match status" value="1"/>
</dbReference>
<name>A0ABU8LB05_9MICO</name>
<dbReference type="Pfam" id="PF22725">
    <property type="entry name" value="GFO_IDH_MocA_C3"/>
    <property type="match status" value="1"/>
</dbReference>
<dbReference type="InterPro" id="IPR055170">
    <property type="entry name" value="GFO_IDH_MocA-like_dom"/>
</dbReference>
<dbReference type="PANTHER" id="PTHR43249:SF1">
    <property type="entry name" value="D-GLUCOSIDE 3-DEHYDROGENASE"/>
    <property type="match status" value="1"/>
</dbReference>
<sequence length="337" mass="34620">MRIGLIGAGAVAPFHIAAAAENEGLHLTAVCDTDADAGARAAAQGGNPAVFTDHRAMLDAGIVDAVIVNTPHSTHLPIGTDAASAGVHVLVEKPMANSPEDCDRLIAACREGGVALAVGHIQHYLPEKIAAQQVLAGGELGAVQMIRDNRSTDYRPGTRSPWFFSPAIAGGGALMNIGGHCLDRSLWFGGGRAVEMLATTVNRFGSAVETDGAMLLRLDSGAGVSIAVVSDPATRADQMTVVCDGGVIEVDPRHGTTVHADGRSRLVHRTRADDIQRAFTAQLADFAAVVGGAEPTVPLAHARHVVELVHAAYRSAAEGGAVSLANAHAHAHADAIA</sequence>
<dbReference type="Gene3D" id="3.30.360.10">
    <property type="entry name" value="Dihydrodipicolinate Reductase, domain 2"/>
    <property type="match status" value="1"/>
</dbReference>
<dbReference type="InterPro" id="IPR000683">
    <property type="entry name" value="Gfo/Idh/MocA-like_OxRdtase_N"/>
</dbReference>
<dbReference type="InterPro" id="IPR052515">
    <property type="entry name" value="Gfo/Idh/MocA_Oxidoreductase"/>
</dbReference>
<keyword evidence="1" id="KW-0520">NAD</keyword>
<feature type="domain" description="Gfo/Idh/MocA-like oxidoreductase N-terminal" evidence="2">
    <location>
        <begin position="1"/>
        <end position="120"/>
    </location>
</feature>
<keyword evidence="5" id="KW-1185">Reference proteome</keyword>
<dbReference type="EMBL" id="JBBDGM010000004">
    <property type="protein sequence ID" value="MEJ1087857.1"/>
    <property type="molecule type" value="Genomic_DNA"/>
</dbReference>
<evidence type="ECO:0000313" key="5">
    <source>
        <dbReference type="Proteomes" id="UP001371224"/>
    </source>
</evidence>
<dbReference type="InterPro" id="IPR036291">
    <property type="entry name" value="NAD(P)-bd_dom_sf"/>
</dbReference>
<feature type="domain" description="GFO/IDH/MocA-like oxidoreductase" evidence="3">
    <location>
        <begin position="130"/>
        <end position="249"/>
    </location>
</feature>
<accession>A0ABU8LB05</accession>
<protein>
    <submittedName>
        <fullName evidence="4">Gfo/Idh/MocA family oxidoreductase</fullName>
    </submittedName>
</protein>
<reference evidence="4 5" key="1">
    <citation type="submission" date="2024-02" db="EMBL/GenBank/DDBJ databases">
        <authorList>
            <person name="Saticioglu I.B."/>
        </authorList>
    </citation>
    <scope>NUCLEOTIDE SEQUENCE [LARGE SCALE GENOMIC DNA]</scope>
    <source>
        <strain evidence="4 5">Mu-80</strain>
    </source>
</reference>
<evidence type="ECO:0000313" key="4">
    <source>
        <dbReference type="EMBL" id="MEJ1087857.1"/>
    </source>
</evidence>
<gene>
    <name evidence="4" type="ORF">WDU99_05960</name>
</gene>
<evidence type="ECO:0000256" key="1">
    <source>
        <dbReference type="ARBA" id="ARBA00023027"/>
    </source>
</evidence>
<comment type="caution">
    <text evidence="4">The sequence shown here is derived from an EMBL/GenBank/DDBJ whole genome shotgun (WGS) entry which is preliminary data.</text>
</comment>
<dbReference type="Pfam" id="PF01408">
    <property type="entry name" value="GFO_IDH_MocA"/>
    <property type="match status" value="1"/>
</dbReference>
<evidence type="ECO:0000259" key="2">
    <source>
        <dbReference type="Pfam" id="PF01408"/>
    </source>
</evidence>
<dbReference type="RefSeq" id="WP_337331527.1">
    <property type="nucleotide sequence ID" value="NZ_JBBDGM010000004.1"/>
</dbReference>
<evidence type="ECO:0000259" key="3">
    <source>
        <dbReference type="Pfam" id="PF22725"/>
    </source>
</evidence>
<dbReference type="PANTHER" id="PTHR43249">
    <property type="entry name" value="UDP-N-ACETYL-2-AMINO-2-DEOXY-D-GLUCURONATE OXIDASE"/>
    <property type="match status" value="1"/>
</dbReference>